<proteinExistence type="predicted"/>
<evidence type="ECO:0000256" key="1">
    <source>
        <dbReference type="SAM" id="MobiDB-lite"/>
    </source>
</evidence>
<reference evidence="2 3" key="1">
    <citation type="submission" date="2018-03" db="EMBL/GenBank/DDBJ databases">
        <authorList>
            <person name="Keele B.F."/>
        </authorList>
    </citation>
    <scope>NUCLEOTIDE SEQUENCE [LARGE SCALE GENOMIC DNA]</scope>
    <source>
        <strain evidence="2 3">IB-3</strain>
    </source>
</reference>
<protein>
    <submittedName>
        <fullName evidence="2">Uncharacterized protein</fullName>
    </submittedName>
</protein>
<dbReference type="EMBL" id="PYXZ01000010">
    <property type="protein sequence ID" value="PUA79489.1"/>
    <property type="molecule type" value="Genomic_DNA"/>
</dbReference>
<evidence type="ECO:0000313" key="2">
    <source>
        <dbReference type="EMBL" id="PUA79489.1"/>
    </source>
</evidence>
<name>A0A2R7YUB2_9ACTN</name>
<accession>A0A2R7YUB2</accession>
<organism evidence="2 3">
    <name type="scientific">Nocardioides currus</name>
    <dbReference type="NCBI Taxonomy" id="2133958"/>
    <lineage>
        <taxon>Bacteria</taxon>
        <taxon>Bacillati</taxon>
        <taxon>Actinomycetota</taxon>
        <taxon>Actinomycetes</taxon>
        <taxon>Propionibacteriales</taxon>
        <taxon>Nocardioidaceae</taxon>
        <taxon>Nocardioides</taxon>
    </lineage>
</organism>
<feature type="compositionally biased region" description="Basic and acidic residues" evidence="1">
    <location>
        <begin position="165"/>
        <end position="183"/>
    </location>
</feature>
<feature type="compositionally biased region" description="Basic and acidic residues" evidence="1">
    <location>
        <begin position="128"/>
        <end position="158"/>
    </location>
</feature>
<evidence type="ECO:0000313" key="3">
    <source>
        <dbReference type="Proteomes" id="UP000244867"/>
    </source>
</evidence>
<gene>
    <name evidence="2" type="ORF">C7S10_19160</name>
</gene>
<dbReference type="AlphaFoldDB" id="A0A2R7YUB2"/>
<comment type="caution">
    <text evidence="2">The sequence shown here is derived from an EMBL/GenBank/DDBJ whole genome shotgun (WGS) entry which is preliminary data.</text>
</comment>
<sequence>MTSPAGVVPTRLLVVVASVVEVLEVATAGTAAGVAPDALAVVASSGPAPFMAMRAAIQCSAGDQVPAGEDVRILQRADGEIVGSPGADAGHLEQSTSSLLTAEACEGEAVGPQLGNPMQGPRPGTGEPDDRLELVHGKGGELGRRRESRQSARQERRRSGGGHEATQERAGGRQRDLLTDDCRHHRLELAGVADQPHRRRPGHDGAEGRVSAQLGVD</sequence>
<dbReference type="Proteomes" id="UP000244867">
    <property type="component" value="Unassembled WGS sequence"/>
</dbReference>
<feature type="region of interest" description="Disordered" evidence="1">
    <location>
        <begin position="110"/>
        <end position="217"/>
    </location>
</feature>
<keyword evidence="3" id="KW-1185">Reference proteome</keyword>